<dbReference type="Proteomes" id="UP000324996">
    <property type="component" value="Unassembled WGS sequence"/>
</dbReference>
<comment type="caution">
    <text evidence="22">The sequence shown here is derived from an EMBL/GenBank/DDBJ whole genome shotgun (WGS) entry which is preliminary data.</text>
</comment>
<evidence type="ECO:0000256" key="8">
    <source>
        <dbReference type="ARBA" id="ARBA00022670"/>
    </source>
</evidence>
<evidence type="ECO:0000256" key="1">
    <source>
        <dbReference type="ARBA" id="ARBA00004240"/>
    </source>
</evidence>
<sequence length="405" mass="42675">MRAKALMTAAFLAVGVDSSEGAWAQDYVVAETPATLIKQVETLRTAGLHDRMGYEIIESLTTEIGPRLAGSAREAAAQDWAVAKLKALGFSNIQVEPFEMEGWARGIETAHVVGAAAQPLTITTLGGSVATPDGGITAEVARFDDLYQLEAAPDGSLDGKIVFIDLKMYKTQDGSSYGNTNYIRGNTPSVAARKGAVATLIRSVGTDSHRFPHTGGTRYADDVPAIPAAALSNPDADQLSRLLERGPVSIKLEMTPKSLGTVTSGNVIADIMGSEKPEEVVVIGGHLDSWDLGTGAIDDGAGIGITMAAAKRILDLGIAPRRTIRLILWGAEEVGLLGARAYAKAHADELANHVIAAESDFGAGRIWRFESRVGAEDLPLSGPFTGNCGLWALAWGRMKRAVAPM</sequence>
<evidence type="ECO:0000256" key="10">
    <source>
        <dbReference type="ARBA" id="ARBA00022729"/>
    </source>
</evidence>
<evidence type="ECO:0000256" key="12">
    <source>
        <dbReference type="ARBA" id="ARBA00022824"/>
    </source>
</evidence>
<dbReference type="GO" id="GO:0070573">
    <property type="term" value="F:metallodipeptidase activity"/>
    <property type="evidence" value="ECO:0007669"/>
    <property type="project" value="InterPro"/>
</dbReference>
<evidence type="ECO:0000256" key="16">
    <source>
        <dbReference type="ARBA" id="ARBA00023145"/>
    </source>
</evidence>
<dbReference type="EMBL" id="BKCN01000001">
    <property type="protein sequence ID" value="GER02700.1"/>
    <property type="molecule type" value="Genomic_DNA"/>
</dbReference>
<keyword evidence="10" id="KW-0732">Signal</keyword>
<organism evidence="22 23">
    <name type="scientific">Iodidimonas nitroreducens</name>
    <dbReference type="NCBI Taxonomy" id="1236968"/>
    <lineage>
        <taxon>Bacteria</taxon>
        <taxon>Pseudomonadati</taxon>
        <taxon>Pseudomonadota</taxon>
        <taxon>Alphaproteobacteria</taxon>
        <taxon>Iodidimonadales</taxon>
        <taxon>Iodidimonadaceae</taxon>
        <taxon>Iodidimonas</taxon>
    </lineage>
</organism>
<feature type="domain" description="Peptidase M28" evidence="21">
    <location>
        <begin position="266"/>
        <end position="353"/>
    </location>
</feature>
<name>A0A5A7N5K2_9PROT</name>
<gene>
    <name evidence="22" type="ORF">JCM17846_03820</name>
</gene>
<protein>
    <recommendedName>
        <fullName evidence="5">Carboxypeptidase Q</fullName>
    </recommendedName>
    <alternativeName>
        <fullName evidence="20">Plasma glutamate carboxypeptidase</fullName>
    </alternativeName>
</protein>
<dbReference type="InterPro" id="IPR007484">
    <property type="entry name" value="Peptidase_M28"/>
</dbReference>
<dbReference type="PANTHER" id="PTHR12053:SF3">
    <property type="entry name" value="CARBOXYPEPTIDASE Q"/>
    <property type="match status" value="1"/>
</dbReference>
<evidence type="ECO:0000256" key="13">
    <source>
        <dbReference type="ARBA" id="ARBA00022833"/>
    </source>
</evidence>
<dbReference type="GO" id="GO:0006508">
    <property type="term" value="P:proteolysis"/>
    <property type="evidence" value="ECO:0007669"/>
    <property type="project" value="UniProtKB-KW"/>
</dbReference>
<evidence type="ECO:0000256" key="14">
    <source>
        <dbReference type="ARBA" id="ARBA00023034"/>
    </source>
</evidence>
<keyword evidence="13" id="KW-0862">Zinc</keyword>
<dbReference type="Gene3D" id="3.50.30.30">
    <property type="match status" value="1"/>
</dbReference>
<keyword evidence="8" id="KW-0645">Protease</keyword>
<dbReference type="GO" id="GO:0005764">
    <property type="term" value="C:lysosome"/>
    <property type="evidence" value="ECO:0007669"/>
    <property type="project" value="UniProtKB-SubCell"/>
</dbReference>
<keyword evidence="17" id="KW-0325">Glycoprotein</keyword>
<evidence type="ECO:0000256" key="20">
    <source>
        <dbReference type="ARBA" id="ARBA00033328"/>
    </source>
</evidence>
<dbReference type="AlphaFoldDB" id="A0A5A7N5K2"/>
<evidence type="ECO:0000256" key="3">
    <source>
        <dbReference type="ARBA" id="ARBA00004555"/>
    </source>
</evidence>
<evidence type="ECO:0000256" key="6">
    <source>
        <dbReference type="ARBA" id="ARBA00022525"/>
    </source>
</evidence>
<keyword evidence="11" id="KW-0378">Hydrolase</keyword>
<reference evidence="22 23" key="1">
    <citation type="submission" date="2019-09" db="EMBL/GenBank/DDBJ databases">
        <title>NBRP : Genome information of microbial organism related human and environment.</title>
        <authorList>
            <person name="Hattori M."/>
            <person name="Oshima K."/>
            <person name="Inaba H."/>
            <person name="Suda W."/>
            <person name="Sakamoto M."/>
            <person name="Iino T."/>
            <person name="Kitahara M."/>
            <person name="Oshida Y."/>
            <person name="Iida T."/>
            <person name="Kudo T."/>
            <person name="Itoh T."/>
            <person name="Ohkuma M."/>
        </authorList>
    </citation>
    <scope>NUCLEOTIDE SEQUENCE [LARGE SCALE GENOMIC DNA]</scope>
    <source>
        <strain evidence="22 23">Q-1</strain>
    </source>
</reference>
<keyword evidence="6" id="KW-0964">Secreted</keyword>
<dbReference type="GO" id="GO:0046872">
    <property type="term" value="F:metal ion binding"/>
    <property type="evidence" value="ECO:0007669"/>
    <property type="project" value="UniProtKB-KW"/>
</dbReference>
<evidence type="ECO:0000256" key="4">
    <source>
        <dbReference type="ARBA" id="ARBA00004613"/>
    </source>
</evidence>
<keyword evidence="14" id="KW-0333">Golgi apparatus</keyword>
<dbReference type="Pfam" id="PF04389">
    <property type="entry name" value="Peptidase_M28"/>
    <property type="match status" value="1"/>
</dbReference>
<dbReference type="Gene3D" id="3.40.630.10">
    <property type="entry name" value="Zn peptidases"/>
    <property type="match status" value="1"/>
</dbReference>
<evidence type="ECO:0000259" key="21">
    <source>
        <dbReference type="Pfam" id="PF04389"/>
    </source>
</evidence>
<keyword evidence="15" id="KW-0482">Metalloprotease</keyword>
<evidence type="ECO:0000256" key="5">
    <source>
        <dbReference type="ARBA" id="ARBA00014116"/>
    </source>
</evidence>
<dbReference type="SUPFAM" id="SSF53187">
    <property type="entry name" value="Zn-dependent exopeptidases"/>
    <property type="match status" value="1"/>
</dbReference>
<comment type="subunit">
    <text evidence="19">Homodimer. The monomeric form is inactive while the homodimer is active.</text>
</comment>
<keyword evidence="12" id="KW-0256">Endoplasmic reticulum</keyword>
<evidence type="ECO:0000313" key="23">
    <source>
        <dbReference type="Proteomes" id="UP000324996"/>
    </source>
</evidence>
<dbReference type="InterPro" id="IPR039866">
    <property type="entry name" value="CPQ"/>
</dbReference>
<comment type="subcellular location">
    <subcellularLocation>
        <location evidence="1">Endoplasmic reticulum</location>
    </subcellularLocation>
    <subcellularLocation>
        <location evidence="3">Golgi apparatus</location>
    </subcellularLocation>
    <subcellularLocation>
        <location evidence="2">Lysosome</location>
    </subcellularLocation>
    <subcellularLocation>
        <location evidence="4">Secreted</location>
    </subcellularLocation>
</comment>
<evidence type="ECO:0000256" key="19">
    <source>
        <dbReference type="ARBA" id="ARBA00025833"/>
    </source>
</evidence>
<keyword evidence="7" id="KW-0121">Carboxypeptidase</keyword>
<evidence type="ECO:0000256" key="15">
    <source>
        <dbReference type="ARBA" id="ARBA00023049"/>
    </source>
</evidence>
<keyword evidence="23" id="KW-1185">Reference proteome</keyword>
<evidence type="ECO:0000256" key="17">
    <source>
        <dbReference type="ARBA" id="ARBA00023180"/>
    </source>
</evidence>
<keyword evidence="16" id="KW-0865">Zymogen</keyword>
<evidence type="ECO:0000313" key="22">
    <source>
        <dbReference type="EMBL" id="GER02700.1"/>
    </source>
</evidence>
<keyword evidence="9" id="KW-0479">Metal-binding</keyword>
<dbReference type="PANTHER" id="PTHR12053">
    <property type="entry name" value="PROTEASE FAMILY M28 PLASMA GLUTAMATE CARBOXYPEPTIDASE-RELATED"/>
    <property type="match status" value="1"/>
</dbReference>
<evidence type="ECO:0000256" key="7">
    <source>
        <dbReference type="ARBA" id="ARBA00022645"/>
    </source>
</evidence>
<dbReference type="GO" id="GO:0004180">
    <property type="term" value="F:carboxypeptidase activity"/>
    <property type="evidence" value="ECO:0007669"/>
    <property type="project" value="UniProtKB-KW"/>
</dbReference>
<proteinExistence type="predicted"/>
<evidence type="ECO:0000256" key="2">
    <source>
        <dbReference type="ARBA" id="ARBA00004371"/>
    </source>
</evidence>
<evidence type="ECO:0000256" key="18">
    <source>
        <dbReference type="ARBA" id="ARBA00023228"/>
    </source>
</evidence>
<accession>A0A5A7N5K2</accession>
<evidence type="ECO:0000256" key="11">
    <source>
        <dbReference type="ARBA" id="ARBA00022801"/>
    </source>
</evidence>
<evidence type="ECO:0000256" key="9">
    <source>
        <dbReference type="ARBA" id="ARBA00022723"/>
    </source>
</evidence>
<keyword evidence="18" id="KW-0458">Lysosome</keyword>
<dbReference type="GO" id="GO:0005576">
    <property type="term" value="C:extracellular region"/>
    <property type="evidence" value="ECO:0007669"/>
    <property type="project" value="UniProtKB-SubCell"/>
</dbReference>